<dbReference type="InParanoid" id="A0A0C2TJK1"/>
<name>A0A0C2TJK1_AMAMK</name>
<dbReference type="Proteomes" id="UP000054549">
    <property type="component" value="Unassembled WGS sequence"/>
</dbReference>
<evidence type="ECO:0000313" key="2">
    <source>
        <dbReference type="Proteomes" id="UP000054549"/>
    </source>
</evidence>
<dbReference type="EMBL" id="KN818233">
    <property type="protein sequence ID" value="KIL67179.1"/>
    <property type="molecule type" value="Genomic_DNA"/>
</dbReference>
<evidence type="ECO:0000313" key="1">
    <source>
        <dbReference type="EMBL" id="KIL67179.1"/>
    </source>
</evidence>
<reference evidence="1 2" key="1">
    <citation type="submission" date="2014-04" db="EMBL/GenBank/DDBJ databases">
        <title>Evolutionary Origins and Diversification of the Mycorrhizal Mutualists.</title>
        <authorList>
            <consortium name="DOE Joint Genome Institute"/>
            <consortium name="Mycorrhizal Genomics Consortium"/>
            <person name="Kohler A."/>
            <person name="Kuo A."/>
            <person name="Nagy L.G."/>
            <person name="Floudas D."/>
            <person name="Copeland A."/>
            <person name="Barry K.W."/>
            <person name="Cichocki N."/>
            <person name="Veneault-Fourrey C."/>
            <person name="LaButti K."/>
            <person name="Lindquist E.A."/>
            <person name="Lipzen A."/>
            <person name="Lundell T."/>
            <person name="Morin E."/>
            <person name="Murat C."/>
            <person name="Riley R."/>
            <person name="Ohm R."/>
            <person name="Sun H."/>
            <person name="Tunlid A."/>
            <person name="Henrissat B."/>
            <person name="Grigoriev I.V."/>
            <person name="Hibbett D.S."/>
            <person name="Martin F."/>
        </authorList>
    </citation>
    <scope>NUCLEOTIDE SEQUENCE [LARGE SCALE GENOMIC DNA]</scope>
    <source>
        <strain evidence="1 2">Koide BX008</strain>
    </source>
</reference>
<dbReference type="HOGENOM" id="CLU_1651708_0_0_1"/>
<proteinExistence type="predicted"/>
<protein>
    <submittedName>
        <fullName evidence="1">Uncharacterized protein</fullName>
    </submittedName>
</protein>
<gene>
    <name evidence="1" type="ORF">M378DRAFT_160182</name>
</gene>
<organism evidence="1 2">
    <name type="scientific">Amanita muscaria (strain Koide BX008)</name>
    <dbReference type="NCBI Taxonomy" id="946122"/>
    <lineage>
        <taxon>Eukaryota</taxon>
        <taxon>Fungi</taxon>
        <taxon>Dikarya</taxon>
        <taxon>Basidiomycota</taxon>
        <taxon>Agaricomycotina</taxon>
        <taxon>Agaricomycetes</taxon>
        <taxon>Agaricomycetidae</taxon>
        <taxon>Agaricales</taxon>
        <taxon>Pluteineae</taxon>
        <taxon>Amanitaceae</taxon>
        <taxon>Amanita</taxon>
    </lineage>
</organism>
<sequence length="160" mass="17618">MSLLEPEKISGVEPATLSRQFAKPLDCHVWVIRASSSETGHHCTTIPLCEYYICQSPLPVFPVVSPSAARTGQSIITLNRINEYNVLNVDTDLSQPASLPHLGRLLSSSQSPCSDTSCHAGLCFLLFLRGKPRRLGLCAASAICFTLHVRTYYDPKYVPR</sequence>
<keyword evidence="2" id="KW-1185">Reference proteome</keyword>
<accession>A0A0C2TJK1</accession>
<dbReference type="AlphaFoldDB" id="A0A0C2TJK1"/>